<name>A0A6A5XL42_9PLEO</name>
<keyword evidence="5" id="KW-0408">Iron</keyword>
<dbReference type="Gene3D" id="2.60.120.620">
    <property type="entry name" value="q2cbj1_9rhob like domain"/>
    <property type="match status" value="1"/>
</dbReference>
<feature type="domain" description="Fe2OG dioxygenase" evidence="7">
    <location>
        <begin position="184"/>
        <end position="324"/>
    </location>
</feature>
<dbReference type="GeneID" id="54283437"/>
<reference evidence="8" key="1">
    <citation type="journal article" date="2020" name="Stud. Mycol.">
        <title>101 Dothideomycetes genomes: a test case for predicting lifestyles and emergence of pathogens.</title>
        <authorList>
            <person name="Haridas S."/>
            <person name="Albert R."/>
            <person name="Binder M."/>
            <person name="Bloem J."/>
            <person name="Labutti K."/>
            <person name="Salamov A."/>
            <person name="Andreopoulos B."/>
            <person name="Baker S."/>
            <person name="Barry K."/>
            <person name="Bills G."/>
            <person name="Bluhm B."/>
            <person name="Cannon C."/>
            <person name="Castanera R."/>
            <person name="Culley D."/>
            <person name="Daum C."/>
            <person name="Ezra D."/>
            <person name="Gonzalez J."/>
            <person name="Henrissat B."/>
            <person name="Kuo A."/>
            <person name="Liang C."/>
            <person name="Lipzen A."/>
            <person name="Lutzoni F."/>
            <person name="Magnuson J."/>
            <person name="Mondo S."/>
            <person name="Nolan M."/>
            <person name="Ohm R."/>
            <person name="Pangilinan J."/>
            <person name="Park H.-J."/>
            <person name="Ramirez L."/>
            <person name="Alfaro M."/>
            <person name="Sun H."/>
            <person name="Tritt A."/>
            <person name="Yoshinaga Y."/>
            <person name="Zwiers L.-H."/>
            <person name="Turgeon B."/>
            <person name="Goodwin S."/>
            <person name="Spatafora J."/>
            <person name="Crous P."/>
            <person name="Grigoriev I."/>
        </authorList>
    </citation>
    <scope>NUCLEOTIDE SEQUENCE</scope>
    <source>
        <strain evidence="8">CBS 175.79</strain>
    </source>
</reference>
<protein>
    <recommendedName>
        <fullName evidence="7">Fe2OG dioxygenase domain-containing protein</fullName>
    </recommendedName>
</protein>
<dbReference type="GO" id="GO:0004656">
    <property type="term" value="F:procollagen-proline 4-dioxygenase activity"/>
    <property type="evidence" value="ECO:0007669"/>
    <property type="project" value="TreeGrafter"/>
</dbReference>
<organism evidence="8 9">
    <name type="scientific">Aaosphaeria arxii CBS 175.79</name>
    <dbReference type="NCBI Taxonomy" id="1450172"/>
    <lineage>
        <taxon>Eukaryota</taxon>
        <taxon>Fungi</taxon>
        <taxon>Dikarya</taxon>
        <taxon>Ascomycota</taxon>
        <taxon>Pezizomycotina</taxon>
        <taxon>Dothideomycetes</taxon>
        <taxon>Pleosporomycetidae</taxon>
        <taxon>Pleosporales</taxon>
        <taxon>Pleosporales incertae sedis</taxon>
        <taxon>Aaosphaeria</taxon>
    </lineage>
</organism>
<dbReference type="InterPro" id="IPR045054">
    <property type="entry name" value="P4HA-like"/>
</dbReference>
<evidence type="ECO:0000313" key="8">
    <source>
        <dbReference type="EMBL" id="KAF2013527.1"/>
    </source>
</evidence>
<keyword evidence="9" id="KW-1185">Reference proteome</keyword>
<keyword evidence="2" id="KW-0479">Metal-binding</keyword>
<evidence type="ECO:0000259" key="7">
    <source>
        <dbReference type="PROSITE" id="PS51471"/>
    </source>
</evidence>
<dbReference type="PANTHER" id="PTHR10869">
    <property type="entry name" value="PROLYL 4-HYDROXYLASE ALPHA SUBUNIT"/>
    <property type="match status" value="1"/>
</dbReference>
<dbReference type="InterPro" id="IPR044862">
    <property type="entry name" value="Pro_4_hyd_alph_FE2OG_OXY"/>
</dbReference>
<evidence type="ECO:0000256" key="3">
    <source>
        <dbReference type="ARBA" id="ARBA00022964"/>
    </source>
</evidence>
<proteinExistence type="predicted"/>
<dbReference type="PROSITE" id="PS51471">
    <property type="entry name" value="FE2OG_OXY"/>
    <property type="match status" value="1"/>
</dbReference>
<evidence type="ECO:0000313" key="9">
    <source>
        <dbReference type="Proteomes" id="UP000799778"/>
    </source>
</evidence>
<dbReference type="GO" id="GO:0031418">
    <property type="term" value="F:L-ascorbic acid binding"/>
    <property type="evidence" value="ECO:0007669"/>
    <property type="project" value="InterPro"/>
</dbReference>
<dbReference type="Proteomes" id="UP000799778">
    <property type="component" value="Unassembled WGS sequence"/>
</dbReference>
<dbReference type="EMBL" id="ML978071">
    <property type="protein sequence ID" value="KAF2013527.1"/>
    <property type="molecule type" value="Genomic_DNA"/>
</dbReference>
<keyword evidence="6" id="KW-0472">Membrane</keyword>
<evidence type="ECO:0000256" key="2">
    <source>
        <dbReference type="ARBA" id="ARBA00022723"/>
    </source>
</evidence>
<comment type="cofactor">
    <cofactor evidence="1">
        <name>L-ascorbate</name>
        <dbReference type="ChEBI" id="CHEBI:38290"/>
    </cofactor>
</comment>
<dbReference type="Pfam" id="PF13640">
    <property type="entry name" value="2OG-FeII_Oxy_3"/>
    <property type="match status" value="1"/>
</dbReference>
<dbReference type="RefSeq" id="XP_033381866.1">
    <property type="nucleotide sequence ID" value="XM_033526040.1"/>
</dbReference>
<accession>A0A6A5XL42</accession>
<dbReference type="GO" id="GO:0005506">
    <property type="term" value="F:iron ion binding"/>
    <property type="evidence" value="ECO:0007669"/>
    <property type="project" value="InterPro"/>
</dbReference>
<evidence type="ECO:0000256" key="1">
    <source>
        <dbReference type="ARBA" id="ARBA00001961"/>
    </source>
</evidence>
<dbReference type="SMART" id="SM00702">
    <property type="entry name" value="P4Hc"/>
    <property type="match status" value="1"/>
</dbReference>
<keyword evidence="3" id="KW-0223">Dioxygenase</keyword>
<feature type="transmembrane region" description="Helical" evidence="6">
    <location>
        <begin position="25"/>
        <end position="45"/>
    </location>
</feature>
<dbReference type="GO" id="GO:0005783">
    <property type="term" value="C:endoplasmic reticulum"/>
    <property type="evidence" value="ECO:0007669"/>
    <property type="project" value="TreeGrafter"/>
</dbReference>
<sequence length="348" mass="38097">MDVKDEVRPRDPNTINKNPRSHYRLPISSVALLVTVSAVLGTGVLNQFLPVQFPPIFNTWNDISSTNTNSSTSHDNLLNDTTPFTTFTPLTTCTPNHTYTTTIISTSPLVIYITSFLTPLESTSLIHLGASLFTPSHISTPSGNIPVHGRTSTSAGLPLTSPLVTCLLSRARTFMGPLLPPSSPFSTPQLVRYHPTQKFDLHTDHWPTHQVLRAPGDPNSGRLYNRPASFFVFLRADALEGGETWFPDVRPLTNASALREVYGDTVVPGEDVGVEGGVAFKPVVGNAVFWVNVDGEGVGDERVRHAGLPVRRGEKIGLNIWPRRWFGWEDGEDGEGGRGKERKRGVLV</sequence>
<evidence type="ECO:0000256" key="4">
    <source>
        <dbReference type="ARBA" id="ARBA00023002"/>
    </source>
</evidence>
<dbReference type="InterPro" id="IPR005123">
    <property type="entry name" value="Oxoglu/Fe-dep_dioxygenase_dom"/>
</dbReference>
<dbReference type="OrthoDB" id="420380at2759"/>
<dbReference type="PANTHER" id="PTHR10869:SF242">
    <property type="entry name" value="PROLYL 4-HYDROXYLASE ALPHA SUBUNIT DOMAIN-CONTAINING PROTEIN"/>
    <property type="match status" value="1"/>
</dbReference>
<keyword evidence="6" id="KW-1133">Transmembrane helix</keyword>
<evidence type="ECO:0000256" key="5">
    <source>
        <dbReference type="ARBA" id="ARBA00023004"/>
    </source>
</evidence>
<keyword evidence="6" id="KW-0812">Transmembrane</keyword>
<keyword evidence="4" id="KW-0560">Oxidoreductase</keyword>
<gene>
    <name evidence="8" type="ORF">BU24DRAFT_411258</name>
</gene>
<dbReference type="AlphaFoldDB" id="A0A6A5XL42"/>
<dbReference type="InterPro" id="IPR006620">
    <property type="entry name" value="Pro_4_hyd_alph"/>
</dbReference>
<evidence type="ECO:0000256" key="6">
    <source>
        <dbReference type="SAM" id="Phobius"/>
    </source>
</evidence>